<dbReference type="AlphaFoldDB" id="A0A4Y7IL86"/>
<dbReference type="PANTHER" id="PTHR34291">
    <property type="entry name" value="HYDROXYPROLINE-RICH GLYCOPROTEIN FAMILY PROTEIN"/>
    <property type="match status" value="1"/>
</dbReference>
<evidence type="ECO:0000313" key="2">
    <source>
        <dbReference type="Proteomes" id="UP000316621"/>
    </source>
</evidence>
<dbReference type="Proteomes" id="UP000316621">
    <property type="component" value="Chromosome 2"/>
</dbReference>
<dbReference type="Gramene" id="RZC49654">
    <property type="protein sequence ID" value="RZC49654"/>
    <property type="gene ID" value="C5167_018085"/>
</dbReference>
<proteinExistence type="predicted"/>
<accession>A0A4Y7IL86</accession>
<gene>
    <name evidence="1" type="ORF">C5167_018085</name>
</gene>
<name>A0A4Y7IL86_PAPSO</name>
<organism evidence="1 2">
    <name type="scientific">Papaver somniferum</name>
    <name type="common">Opium poppy</name>
    <dbReference type="NCBI Taxonomy" id="3469"/>
    <lineage>
        <taxon>Eukaryota</taxon>
        <taxon>Viridiplantae</taxon>
        <taxon>Streptophyta</taxon>
        <taxon>Embryophyta</taxon>
        <taxon>Tracheophyta</taxon>
        <taxon>Spermatophyta</taxon>
        <taxon>Magnoliopsida</taxon>
        <taxon>Ranunculales</taxon>
        <taxon>Papaveraceae</taxon>
        <taxon>Papaveroideae</taxon>
        <taxon>Papaver</taxon>
    </lineage>
</organism>
<reference evidence="1 2" key="1">
    <citation type="journal article" date="2018" name="Science">
        <title>The opium poppy genome and morphinan production.</title>
        <authorList>
            <person name="Guo L."/>
            <person name="Winzer T."/>
            <person name="Yang X."/>
            <person name="Li Y."/>
            <person name="Ning Z."/>
            <person name="He Z."/>
            <person name="Teodor R."/>
            <person name="Lu Y."/>
            <person name="Bowser T.A."/>
            <person name="Graham I.A."/>
            <person name="Ye K."/>
        </authorList>
    </citation>
    <scope>NUCLEOTIDE SEQUENCE [LARGE SCALE GENOMIC DNA]</scope>
    <source>
        <strain evidence="2">cv. HN1</strain>
        <tissue evidence="1">Leaves</tissue>
    </source>
</reference>
<dbReference type="InterPro" id="IPR037699">
    <property type="entry name" value="At5g65660-like"/>
</dbReference>
<protein>
    <submittedName>
        <fullName evidence="1">Uncharacterized protein</fullName>
    </submittedName>
</protein>
<dbReference type="PANTHER" id="PTHR34291:SF1">
    <property type="entry name" value="HYDROXYPROLINE-RICH GLYCOPROTEIN FAMILY PROTEIN"/>
    <property type="match status" value="1"/>
</dbReference>
<keyword evidence="2" id="KW-1185">Reference proteome</keyword>
<sequence>MENSQVDGSNRPSLCFPLCTALLLILVFSVGGINLDLPIDHFHLMMITIKKKTRILRLMVPTIITESSDHHRQNLPKSIPQHGNQNTNESMPVIMPGDNIAKFIALRCPCKPFRSQNICATSLQLRI</sequence>
<dbReference type="EMBL" id="CM010716">
    <property type="protein sequence ID" value="RZC49654.1"/>
    <property type="molecule type" value="Genomic_DNA"/>
</dbReference>
<evidence type="ECO:0000313" key="1">
    <source>
        <dbReference type="EMBL" id="RZC49654.1"/>
    </source>
</evidence>